<proteinExistence type="predicted"/>
<dbReference type="Proteomes" id="UP000592180">
    <property type="component" value="Unassembled WGS sequence"/>
</dbReference>
<dbReference type="AlphaFoldDB" id="A0A840KI92"/>
<comment type="caution">
    <text evidence="1">The sequence shown here is derived from an EMBL/GenBank/DDBJ whole genome shotgun (WGS) entry which is preliminary data.</text>
</comment>
<evidence type="ECO:0008006" key="3">
    <source>
        <dbReference type="Google" id="ProtNLM"/>
    </source>
</evidence>
<protein>
    <recommendedName>
        <fullName evidence="3">Lipoprotein</fullName>
    </recommendedName>
</protein>
<accession>A0A840KI92</accession>
<sequence length="130" mass="15545">MIASAFKMKIFYSTLLTLFCSCNRKETVNNSTMVKNTDTTLKWIDYREGELPPVGYYTALDSTIKKWNIRYERIEGGCEIIPGEKQRYEQNNEKYFRMLEKRFGNNWRQRFDKEVSILDSTLHAEENKIY</sequence>
<dbReference type="PROSITE" id="PS51257">
    <property type="entry name" value="PROKAR_LIPOPROTEIN"/>
    <property type="match status" value="1"/>
</dbReference>
<evidence type="ECO:0000313" key="2">
    <source>
        <dbReference type="Proteomes" id="UP000592180"/>
    </source>
</evidence>
<name>A0A840KI92_9FLAO</name>
<keyword evidence="2" id="KW-1185">Reference proteome</keyword>
<gene>
    <name evidence="1" type="ORF">HNP38_002504</name>
</gene>
<dbReference type="RefSeq" id="WP_184189891.1">
    <property type="nucleotide sequence ID" value="NZ_JACHLE010000003.1"/>
</dbReference>
<organism evidence="1 2">
    <name type="scientific">Chryseobacterium defluvii</name>
    <dbReference type="NCBI Taxonomy" id="160396"/>
    <lineage>
        <taxon>Bacteria</taxon>
        <taxon>Pseudomonadati</taxon>
        <taxon>Bacteroidota</taxon>
        <taxon>Flavobacteriia</taxon>
        <taxon>Flavobacteriales</taxon>
        <taxon>Weeksellaceae</taxon>
        <taxon>Chryseobacterium group</taxon>
        <taxon>Chryseobacterium</taxon>
    </lineage>
</organism>
<dbReference type="EMBL" id="JACHLE010000003">
    <property type="protein sequence ID" value="MBB4807200.1"/>
    <property type="molecule type" value="Genomic_DNA"/>
</dbReference>
<reference evidence="1 2" key="1">
    <citation type="submission" date="2020-08" db="EMBL/GenBank/DDBJ databases">
        <title>Functional genomics of gut bacteria from endangered species of beetles.</title>
        <authorList>
            <person name="Carlos-Shanley C."/>
        </authorList>
    </citation>
    <scope>NUCLEOTIDE SEQUENCE [LARGE SCALE GENOMIC DNA]</scope>
    <source>
        <strain evidence="1 2">S00151</strain>
    </source>
</reference>
<evidence type="ECO:0000313" key="1">
    <source>
        <dbReference type="EMBL" id="MBB4807200.1"/>
    </source>
</evidence>